<accession>A0AA35SU40</accession>
<sequence>GAVLSAKAQLDQQLQEAKHHSRHVITALHKAQDKIDLLERDNQVFPSETGPADFSQ</sequence>
<protein>
    <submittedName>
        <fullName evidence="1">Uncharacterized protein</fullName>
    </submittedName>
</protein>
<evidence type="ECO:0000313" key="2">
    <source>
        <dbReference type="Proteomes" id="UP001174909"/>
    </source>
</evidence>
<dbReference type="AlphaFoldDB" id="A0AA35SU40"/>
<organism evidence="1 2">
    <name type="scientific">Geodia barretti</name>
    <name type="common">Barrett's horny sponge</name>
    <dbReference type="NCBI Taxonomy" id="519541"/>
    <lineage>
        <taxon>Eukaryota</taxon>
        <taxon>Metazoa</taxon>
        <taxon>Porifera</taxon>
        <taxon>Demospongiae</taxon>
        <taxon>Heteroscleromorpha</taxon>
        <taxon>Tetractinellida</taxon>
        <taxon>Astrophorina</taxon>
        <taxon>Geodiidae</taxon>
        <taxon>Geodia</taxon>
    </lineage>
</organism>
<gene>
    <name evidence="1" type="ORF">GBAR_LOCUS19860</name>
</gene>
<dbReference type="EMBL" id="CASHTH010002796">
    <property type="protein sequence ID" value="CAI8035372.1"/>
    <property type="molecule type" value="Genomic_DNA"/>
</dbReference>
<keyword evidence="2" id="KW-1185">Reference proteome</keyword>
<reference evidence="1" key="1">
    <citation type="submission" date="2023-03" db="EMBL/GenBank/DDBJ databases">
        <authorList>
            <person name="Steffen K."/>
            <person name="Cardenas P."/>
        </authorList>
    </citation>
    <scope>NUCLEOTIDE SEQUENCE</scope>
</reference>
<dbReference type="Proteomes" id="UP001174909">
    <property type="component" value="Unassembled WGS sequence"/>
</dbReference>
<evidence type="ECO:0000313" key="1">
    <source>
        <dbReference type="EMBL" id="CAI8035372.1"/>
    </source>
</evidence>
<comment type="caution">
    <text evidence="1">The sequence shown here is derived from an EMBL/GenBank/DDBJ whole genome shotgun (WGS) entry which is preliminary data.</text>
</comment>
<feature type="non-terminal residue" evidence="1">
    <location>
        <position position="1"/>
    </location>
</feature>
<proteinExistence type="predicted"/>
<name>A0AA35SU40_GEOBA</name>